<gene>
    <name evidence="1" type="ORF">B5P24_09565</name>
</gene>
<organism evidence="1 2">
    <name type="scientific">Clavibacter tessellarius</name>
    <dbReference type="NCBI Taxonomy" id="31965"/>
    <lineage>
        <taxon>Bacteria</taxon>
        <taxon>Bacillati</taxon>
        <taxon>Actinomycetota</taxon>
        <taxon>Actinomycetes</taxon>
        <taxon>Micrococcales</taxon>
        <taxon>Microbacteriaceae</taxon>
        <taxon>Clavibacter</taxon>
    </lineage>
</organism>
<evidence type="ECO:0000313" key="1">
    <source>
        <dbReference type="EMBL" id="OQJ63222.1"/>
    </source>
</evidence>
<protein>
    <submittedName>
        <fullName evidence="1">Uncharacterized protein</fullName>
    </submittedName>
</protein>
<dbReference type="EMBL" id="MZMQ01000001">
    <property type="protein sequence ID" value="OQJ63222.1"/>
    <property type="molecule type" value="Genomic_DNA"/>
</dbReference>
<accession>A0A225CNB2</accession>
<keyword evidence="2" id="KW-1185">Reference proteome</keyword>
<dbReference type="OrthoDB" id="5148046at2"/>
<proteinExistence type="predicted"/>
<name>A0A225CNB2_9MICO</name>
<evidence type="ECO:0000313" key="2">
    <source>
        <dbReference type="Proteomes" id="UP000215316"/>
    </source>
</evidence>
<reference evidence="1" key="1">
    <citation type="submission" date="2017-08" db="EMBL/GenBank/DDBJ databases">
        <title>Genomes of multiple Clavibacter strains from different subspecies.</title>
        <authorList>
            <person name="Yuan X.-K."/>
            <person name="Li X.-S."/>
            <person name="Nie J."/>
            <person name="De Boer S.H."/>
        </authorList>
    </citation>
    <scope>NUCLEOTIDE SEQUENCE [LARGE SCALE GENOMIC DNA]</scope>
    <source>
        <strain evidence="1">ATCC 33566</strain>
    </source>
</reference>
<dbReference type="RefSeq" id="WP_094128692.1">
    <property type="nucleotide sequence ID" value="NZ_CP040788.1"/>
</dbReference>
<sequence>MTATSPSARSLRRRGLAAGLVLVPGLVLTGCSAVGDAVRDAAHEGAEQVRHSVEDVVGDTLGKVQVSTDGAVPPSFPRDAVPFAEGKLLGGGAAPEGAGWVAQVAVPDVADGFADARARLEAAGYTPDSDVAGDDTSGYGRFTTDAYTVIVTVSADLGSPVATYVVLPAA</sequence>
<dbReference type="Proteomes" id="UP000215316">
    <property type="component" value="Unassembled WGS sequence"/>
</dbReference>
<dbReference type="AlphaFoldDB" id="A0A225CNB2"/>
<comment type="caution">
    <text evidence="1">The sequence shown here is derived from an EMBL/GenBank/DDBJ whole genome shotgun (WGS) entry which is preliminary data.</text>
</comment>